<keyword evidence="2" id="KW-1185">Reference proteome</keyword>
<dbReference type="EMBL" id="JAURUD010000001">
    <property type="protein sequence ID" value="MDP9680039.1"/>
    <property type="molecule type" value="Genomic_DNA"/>
</dbReference>
<evidence type="ECO:0000313" key="2">
    <source>
        <dbReference type="Proteomes" id="UP001231675"/>
    </source>
</evidence>
<protein>
    <submittedName>
        <fullName evidence="1">Uncharacterized protein</fullName>
    </submittedName>
</protein>
<accession>A0ABT9L8K1</accession>
<proteinExistence type="predicted"/>
<name>A0ABT9L8K1_STRGD</name>
<comment type="caution">
    <text evidence="1">The sequence shown here is derived from an EMBL/GenBank/DDBJ whole genome shotgun (WGS) entry which is preliminary data.</text>
</comment>
<gene>
    <name evidence="1" type="ORF">J2S47_000541</name>
</gene>
<evidence type="ECO:0000313" key="1">
    <source>
        <dbReference type="EMBL" id="MDP9680039.1"/>
    </source>
</evidence>
<reference evidence="1 2" key="1">
    <citation type="submission" date="2023-07" db="EMBL/GenBank/DDBJ databases">
        <title>Sequencing the genomes of 1000 actinobacteria strains.</title>
        <authorList>
            <person name="Klenk H.-P."/>
        </authorList>
    </citation>
    <scope>NUCLEOTIDE SEQUENCE [LARGE SCALE GENOMIC DNA]</scope>
    <source>
        <strain evidence="1 2">DSM 40229</strain>
    </source>
</reference>
<sequence length="32" mass="3817">MARLESWRIFRRSRISPERMTVNAKAALTLVR</sequence>
<dbReference type="Proteomes" id="UP001231675">
    <property type="component" value="Unassembled WGS sequence"/>
</dbReference>
<organism evidence="1 2">
    <name type="scientific">Streptomyces griseoviridis</name>
    <dbReference type="NCBI Taxonomy" id="45398"/>
    <lineage>
        <taxon>Bacteria</taxon>
        <taxon>Bacillati</taxon>
        <taxon>Actinomycetota</taxon>
        <taxon>Actinomycetes</taxon>
        <taxon>Kitasatosporales</taxon>
        <taxon>Streptomycetaceae</taxon>
        <taxon>Streptomyces</taxon>
    </lineage>
</organism>